<comment type="caution">
    <text evidence="3">The sequence shown here is derived from an EMBL/GenBank/DDBJ whole genome shotgun (WGS) entry which is preliminary data.</text>
</comment>
<feature type="domain" description="WRKY19-like zinc finger" evidence="2">
    <location>
        <begin position="247"/>
        <end position="271"/>
    </location>
</feature>
<dbReference type="InterPro" id="IPR056866">
    <property type="entry name" value="Znf_WRKY19"/>
</dbReference>
<feature type="domain" description="WRKY19-like zinc finger" evidence="2">
    <location>
        <begin position="222"/>
        <end position="246"/>
    </location>
</feature>
<reference evidence="3" key="1">
    <citation type="submission" date="2020-06" db="EMBL/GenBank/DDBJ databases">
        <authorList>
            <person name="Li T."/>
            <person name="Hu X."/>
            <person name="Zhang T."/>
            <person name="Song X."/>
            <person name="Zhang H."/>
            <person name="Dai N."/>
            <person name="Sheng W."/>
            <person name="Hou X."/>
            <person name="Wei L."/>
        </authorList>
    </citation>
    <scope>NUCLEOTIDE SEQUENCE</scope>
    <source>
        <strain evidence="3">KEN8</strain>
        <tissue evidence="3">Leaf</tissue>
    </source>
</reference>
<dbReference type="Pfam" id="PF24906">
    <property type="entry name" value="Zf_WRKY19"/>
    <property type="match status" value="3"/>
</dbReference>
<dbReference type="PANTHER" id="PTHR31827">
    <property type="entry name" value="EMB|CAB89363.1"/>
    <property type="match status" value="1"/>
</dbReference>
<organism evidence="3">
    <name type="scientific">Sesamum calycinum</name>
    <dbReference type="NCBI Taxonomy" id="2727403"/>
    <lineage>
        <taxon>Eukaryota</taxon>
        <taxon>Viridiplantae</taxon>
        <taxon>Streptophyta</taxon>
        <taxon>Embryophyta</taxon>
        <taxon>Tracheophyta</taxon>
        <taxon>Spermatophyta</taxon>
        <taxon>Magnoliopsida</taxon>
        <taxon>eudicotyledons</taxon>
        <taxon>Gunneridae</taxon>
        <taxon>Pentapetalae</taxon>
        <taxon>asterids</taxon>
        <taxon>lamiids</taxon>
        <taxon>Lamiales</taxon>
        <taxon>Pedaliaceae</taxon>
        <taxon>Sesamum</taxon>
    </lineage>
</organism>
<name>A0AAW2PMF5_9LAMI</name>
<evidence type="ECO:0000313" key="3">
    <source>
        <dbReference type="EMBL" id="KAL0357103.1"/>
    </source>
</evidence>
<proteinExistence type="predicted"/>
<dbReference type="PANTHER" id="PTHR31827:SF1">
    <property type="entry name" value="EMB|CAB89363.1"/>
    <property type="match status" value="1"/>
</dbReference>
<evidence type="ECO:0000259" key="2">
    <source>
        <dbReference type="Pfam" id="PF24906"/>
    </source>
</evidence>
<evidence type="ECO:0000256" key="1">
    <source>
        <dbReference type="SAM" id="MobiDB-lite"/>
    </source>
</evidence>
<gene>
    <name evidence="3" type="ORF">Scaly_1396000</name>
</gene>
<feature type="region of interest" description="Disordered" evidence="1">
    <location>
        <begin position="159"/>
        <end position="178"/>
    </location>
</feature>
<dbReference type="AlphaFoldDB" id="A0AAW2PMF5"/>
<feature type="domain" description="WRKY19-like zinc finger" evidence="2">
    <location>
        <begin position="198"/>
        <end position="221"/>
    </location>
</feature>
<dbReference type="EMBL" id="JACGWM010000008">
    <property type="protein sequence ID" value="KAL0357103.1"/>
    <property type="molecule type" value="Genomic_DNA"/>
</dbReference>
<accession>A0AAW2PMF5</accession>
<protein>
    <recommendedName>
        <fullName evidence="2">WRKY19-like zinc finger domain-containing protein</fullName>
    </recommendedName>
</protein>
<sequence length="563" mass="59149">MYSSFCGDLFKNCNVGDTTLRLDGFGYRTREGPTPSAYSNDQCSPSSGNKTKGLSAVFSQVLSTQHDSILKLGLSGSADAFSNVLDFSASTQSHVDAPNQLDQVSSDGNRRVIPVVDEGSTSAKKSGGYIRSLIMAPRMEKVEVSVTLNKSSELGANSDCQLSPLSSKPSDVSNHSISAISEPGSAALSADYRGSYIRRCKFAGCTKGARGATGLCIGHGGGQRCQKLGCNKGAESRTAYCKAHGGGKRCQQLGCTKSAEGKTDYCIAHGGGRRCGYPGGCTKAARGKSGLCIKHGGERGVRLKAALGVLKDRLACASLTVVDDVVSSSAVIKVRRGVPHSVKRTVVERDAYLLAAQKVPKEAHRSAKGTVVGNVACLMVVGYAQKVCMEVQISVLPMEEERGVPFPVAPRVPVARLIVVSNTVGENGAGLKIVGRVLRVAPTSARPTEVGKGATGVRGNAKNLQGERMVSALHTAAWFRAGRRNELNQLIREASQTTTAHPSSGTGSFVDEDLIVLLKTVGFREAIGKGAAGVMPTVAMMQERASISWFLRAESMVVDSCPC</sequence>
<reference evidence="3" key="2">
    <citation type="journal article" date="2024" name="Plant">
        <title>Genomic evolution and insights into agronomic trait innovations of Sesamum species.</title>
        <authorList>
            <person name="Miao H."/>
            <person name="Wang L."/>
            <person name="Qu L."/>
            <person name="Liu H."/>
            <person name="Sun Y."/>
            <person name="Le M."/>
            <person name="Wang Q."/>
            <person name="Wei S."/>
            <person name="Zheng Y."/>
            <person name="Lin W."/>
            <person name="Duan Y."/>
            <person name="Cao H."/>
            <person name="Xiong S."/>
            <person name="Wang X."/>
            <person name="Wei L."/>
            <person name="Li C."/>
            <person name="Ma Q."/>
            <person name="Ju M."/>
            <person name="Zhao R."/>
            <person name="Li G."/>
            <person name="Mu C."/>
            <person name="Tian Q."/>
            <person name="Mei H."/>
            <person name="Zhang T."/>
            <person name="Gao T."/>
            <person name="Zhang H."/>
        </authorList>
    </citation>
    <scope>NUCLEOTIDE SEQUENCE</scope>
    <source>
        <strain evidence="3">KEN8</strain>
    </source>
</reference>